<gene>
    <name evidence="1" type="ORF">Nepgr_025345</name>
</gene>
<sequence>MFDIQGFAGSAPPGLTLSRFELAVCCRSGFWPVAEGELSMFLDCSGRVSSVESSGLEKIETAQAVMLSSSFA</sequence>
<protein>
    <submittedName>
        <fullName evidence="1">Uncharacterized protein</fullName>
    </submittedName>
</protein>
<reference evidence="1" key="1">
    <citation type="submission" date="2023-05" db="EMBL/GenBank/DDBJ databases">
        <title>Nepenthes gracilis genome sequencing.</title>
        <authorList>
            <person name="Fukushima K."/>
        </authorList>
    </citation>
    <scope>NUCLEOTIDE SEQUENCE</scope>
    <source>
        <strain evidence="1">SING2019-196</strain>
    </source>
</reference>
<proteinExistence type="predicted"/>
<organism evidence="1 2">
    <name type="scientific">Nepenthes gracilis</name>
    <name type="common">Slender pitcher plant</name>
    <dbReference type="NCBI Taxonomy" id="150966"/>
    <lineage>
        <taxon>Eukaryota</taxon>
        <taxon>Viridiplantae</taxon>
        <taxon>Streptophyta</taxon>
        <taxon>Embryophyta</taxon>
        <taxon>Tracheophyta</taxon>
        <taxon>Spermatophyta</taxon>
        <taxon>Magnoliopsida</taxon>
        <taxon>eudicotyledons</taxon>
        <taxon>Gunneridae</taxon>
        <taxon>Pentapetalae</taxon>
        <taxon>Caryophyllales</taxon>
        <taxon>Nepenthaceae</taxon>
        <taxon>Nepenthes</taxon>
    </lineage>
</organism>
<dbReference type="Proteomes" id="UP001279734">
    <property type="component" value="Unassembled WGS sequence"/>
</dbReference>
<name>A0AAD3XZF3_NEPGR</name>
<accession>A0AAD3XZF3</accession>
<comment type="caution">
    <text evidence="1">The sequence shown here is derived from an EMBL/GenBank/DDBJ whole genome shotgun (WGS) entry which is preliminary data.</text>
</comment>
<evidence type="ECO:0000313" key="2">
    <source>
        <dbReference type="Proteomes" id="UP001279734"/>
    </source>
</evidence>
<dbReference type="AlphaFoldDB" id="A0AAD3XZF3"/>
<keyword evidence="2" id="KW-1185">Reference proteome</keyword>
<evidence type="ECO:0000313" key="1">
    <source>
        <dbReference type="EMBL" id="GMH23502.1"/>
    </source>
</evidence>
<dbReference type="EMBL" id="BSYO01000026">
    <property type="protein sequence ID" value="GMH23502.1"/>
    <property type="molecule type" value="Genomic_DNA"/>
</dbReference>